<reference evidence="2" key="1">
    <citation type="journal article" date="2017" name="Nat. Microbiol.">
        <title>Global analysis of biosynthetic gene clusters reveals vast potential of secondary metabolite production in Penicillium species.</title>
        <authorList>
            <person name="Nielsen J.C."/>
            <person name="Grijseels S."/>
            <person name="Prigent S."/>
            <person name="Ji B."/>
            <person name="Dainat J."/>
            <person name="Nielsen K.F."/>
            <person name="Frisvad J.C."/>
            <person name="Workman M."/>
            <person name="Nielsen J."/>
        </authorList>
    </citation>
    <scope>NUCLEOTIDE SEQUENCE [LARGE SCALE GENOMIC DNA]</scope>
    <source>
        <strain evidence="2">IBT 13039</strain>
    </source>
</reference>
<evidence type="ECO:0000313" key="1">
    <source>
        <dbReference type="EMBL" id="OQE72435.1"/>
    </source>
</evidence>
<gene>
    <name evidence="1" type="ORF">PENNAL_c0096G01324</name>
</gene>
<protein>
    <submittedName>
        <fullName evidence="1">Uncharacterized protein</fullName>
    </submittedName>
</protein>
<organism evidence="1 2">
    <name type="scientific">Penicillium nalgiovense</name>
    <dbReference type="NCBI Taxonomy" id="60175"/>
    <lineage>
        <taxon>Eukaryota</taxon>
        <taxon>Fungi</taxon>
        <taxon>Dikarya</taxon>
        <taxon>Ascomycota</taxon>
        <taxon>Pezizomycotina</taxon>
        <taxon>Eurotiomycetes</taxon>
        <taxon>Eurotiomycetidae</taxon>
        <taxon>Eurotiales</taxon>
        <taxon>Aspergillaceae</taxon>
        <taxon>Penicillium</taxon>
    </lineage>
</organism>
<dbReference type="AlphaFoldDB" id="A0A1V6XBG6"/>
<feature type="non-terminal residue" evidence="1">
    <location>
        <position position="1"/>
    </location>
</feature>
<keyword evidence="2" id="KW-1185">Reference proteome</keyword>
<dbReference type="Proteomes" id="UP000191691">
    <property type="component" value="Unassembled WGS sequence"/>
</dbReference>
<proteinExistence type="predicted"/>
<comment type="caution">
    <text evidence="1">The sequence shown here is derived from an EMBL/GenBank/DDBJ whole genome shotgun (WGS) entry which is preliminary data.</text>
</comment>
<name>A0A1V6XBG6_PENNA</name>
<evidence type="ECO:0000313" key="2">
    <source>
        <dbReference type="Proteomes" id="UP000191691"/>
    </source>
</evidence>
<sequence>ATLCRPFVPSVGHQNICPRRYSIPLVPNKKAMA</sequence>
<accession>A0A1V6XBG6</accession>
<dbReference type="EMBL" id="MOOB01000096">
    <property type="protein sequence ID" value="OQE72435.1"/>
    <property type="molecule type" value="Genomic_DNA"/>
</dbReference>